<dbReference type="Pfam" id="PF25954">
    <property type="entry name" value="Beta-barrel_RND_2"/>
    <property type="match status" value="1"/>
</dbReference>
<feature type="coiled-coil region" evidence="2">
    <location>
        <begin position="105"/>
        <end position="163"/>
    </location>
</feature>
<dbReference type="InterPro" id="IPR058627">
    <property type="entry name" value="MdtA-like_C"/>
</dbReference>
<evidence type="ECO:0000313" key="8">
    <source>
        <dbReference type="Proteomes" id="UP000321548"/>
    </source>
</evidence>
<dbReference type="Gene3D" id="2.40.420.20">
    <property type="match status" value="1"/>
</dbReference>
<feature type="signal peptide" evidence="3">
    <location>
        <begin position="1"/>
        <end position="17"/>
    </location>
</feature>
<keyword evidence="3" id="KW-0732">Signal</keyword>
<dbReference type="InterPro" id="IPR058792">
    <property type="entry name" value="Beta-barrel_RND_2"/>
</dbReference>
<evidence type="ECO:0000259" key="6">
    <source>
        <dbReference type="Pfam" id="PF25967"/>
    </source>
</evidence>
<dbReference type="PROSITE" id="PS51257">
    <property type="entry name" value="PROKAR_LIPOPROTEIN"/>
    <property type="match status" value="1"/>
</dbReference>
<feature type="domain" description="CusB-like beta-barrel" evidence="5">
    <location>
        <begin position="207"/>
        <end position="278"/>
    </location>
</feature>
<keyword evidence="2" id="KW-0175">Coiled coil</keyword>
<protein>
    <submittedName>
        <fullName evidence="7">Efflux RND transporter periplasmic adaptor subunit</fullName>
    </submittedName>
</protein>
<evidence type="ECO:0000259" key="4">
    <source>
        <dbReference type="Pfam" id="PF25876"/>
    </source>
</evidence>
<sequence length="361" mass="38391">MLRTLLLLLTVAATTLAGCDRQVPVREERARPVRTVVVEASRTSITLELPGEVRPRVETRYGFRVGGKIAERLVSVGDRVQPGQRLARLDPQDVAPAVAAARAQREAALTDLKLARIELARLKELRGLNYVSQAQVDRQQAQTDSAESRLRSAEAQLAQAANSAAFQSLVADDAGVVTAIEAEAGQVVAAGQPVVRVARTGEMEMLVYVPEADLANAKGAREWQVAIAALGDRLIPATVRELSPVAEPASRTYPMRLSLGGDLSSVALGMTATARAVRESGEAIVLPMSALHATGETPKVWVVREDLTVRSVEVGTGGLLDDTVRIVSGLKPGDRVVTAGANLLREGQQVRLADDQSGAVR</sequence>
<dbReference type="NCBIfam" id="TIGR01730">
    <property type="entry name" value="RND_mfp"/>
    <property type="match status" value="1"/>
</dbReference>
<comment type="similarity">
    <text evidence="1">Belongs to the membrane fusion protein (MFP) (TC 8.A.1) family.</text>
</comment>
<dbReference type="SUPFAM" id="SSF111369">
    <property type="entry name" value="HlyD-like secretion proteins"/>
    <property type="match status" value="1"/>
</dbReference>
<feature type="domain" description="Multidrug resistance protein MdtA-like alpha-helical hairpin" evidence="4">
    <location>
        <begin position="99"/>
        <end position="160"/>
    </location>
</feature>
<dbReference type="Pfam" id="PF25876">
    <property type="entry name" value="HH_MFP_RND"/>
    <property type="match status" value="1"/>
</dbReference>
<evidence type="ECO:0000259" key="5">
    <source>
        <dbReference type="Pfam" id="PF25954"/>
    </source>
</evidence>
<proteinExistence type="inferred from homology"/>
<dbReference type="InterPro" id="IPR006143">
    <property type="entry name" value="RND_pump_MFP"/>
</dbReference>
<dbReference type="Pfam" id="PF25967">
    <property type="entry name" value="RND-MFP_C"/>
    <property type="match status" value="1"/>
</dbReference>
<dbReference type="Gene3D" id="2.40.50.100">
    <property type="match status" value="1"/>
</dbReference>
<dbReference type="PANTHER" id="PTHR30469">
    <property type="entry name" value="MULTIDRUG RESISTANCE PROTEIN MDTA"/>
    <property type="match status" value="1"/>
</dbReference>
<dbReference type="Proteomes" id="UP000321548">
    <property type="component" value="Unassembled WGS sequence"/>
</dbReference>
<dbReference type="EMBL" id="VDUY01000002">
    <property type="protein sequence ID" value="TXL67188.1"/>
    <property type="molecule type" value="Genomic_DNA"/>
</dbReference>
<accession>A0A5C8P1E8</accession>
<reference evidence="7 8" key="1">
    <citation type="submission" date="2019-06" db="EMBL/GenBank/DDBJ databases">
        <title>Quisquiliibacterium sp. nov., isolated from a maize field.</title>
        <authorList>
            <person name="Lin S.-Y."/>
            <person name="Tsai C.-F."/>
            <person name="Young C.-C."/>
        </authorList>
    </citation>
    <scope>NUCLEOTIDE SEQUENCE [LARGE SCALE GENOMIC DNA]</scope>
    <source>
        <strain evidence="7 8">CC-CFT501</strain>
    </source>
</reference>
<dbReference type="PANTHER" id="PTHR30469:SF18">
    <property type="entry name" value="RESISTANCE-NODULATION-CELL DIVISION (RND) EFFLUX MEMBRANE FUSION PROTEIN-RELATED"/>
    <property type="match status" value="1"/>
</dbReference>
<name>A0A5C8P1E8_9BURK</name>
<dbReference type="AlphaFoldDB" id="A0A5C8P1E8"/>
<feature type="domain" description="Multidrug resistance protein MdtA-like C-terminal permuted SH3" evidence="6">
    <location>
        <begin position="283"/>
        <end position="341"/>
    </location>
</feature>
<organism evidence="7 8">
    <name type="scientific">Zeimonas arvi</name>
    <dbReference type="NCBI Taxonomy" id="2498847"/>
    <lineage>
        <taxon>Bacteria</taxon>
        <taxon>Pseudomonadati</taxon>
        <taxon>Pseudomonadota</taxon>
        <taxon>Betaproteobacteria</taxon>
        <taxon>Burkholderiales</taxon>
        <taxon>Burkholderiaceae</taxon>
        <taxon>Zeimonas</taxon>
    </lineage>
</organism>
<comment type="caution">
    <text evidence="7">The sequence shown here is derived from an EMBL/GenBank/DDBJ whole genome shotgun (WGS) entry which is preliminary data.</text>
</comment>
<evidence type="ECO:0000256" key="3">
    <source>
        <dbReference type="SAM" id="SignalP"/>
    </source>
</evidence>
<feature type="chain" id="PRO_5022975358" evidence="3">
    <location>
        <begin position="18"/>
        <end position="361"/>
    </location>
</feature>
<dbReference type="GO" id="GO:0015562">
    <property type="term" value="F:efflux transmembrane transporter activity"/>
    <property type="evidence" value="ECO:0007669"/>
    <property type="project" value="TreeGrafter"/>
</dbReference>
<dbReference type="GO" id="GO:1990281">
    <property type="term" value="C:efflux pump complex"/>
    <property type="evidence" value="ECO:0007669"/>
    <property type="project" value="TreeGrafter"/>
</dbReference>
<evidence type="ECO:0000313" key="7">
    <source>
        <dbReference type="EMBL" id="TXL67188.1"/>
    </source>
</evidence>
<dbReference type="Gene3D" id="1.10.287.470">
    <property type="entry name" value="Helix hairpin bin"/>
    <property type="match status" value="1"/>
</dbReference>
<dbReference type="InterPro" id="IPR058624">
    <property type="entry name" value="MdtA-like_HH"/>
</dbReference>
<keyword evidence="8" id="KW-1185">Reference proteome</keyword>
<evidence type="ECO:0000256" key="1">
    <source>
        <dbReference type="ARBA" id="ARBA00009477"/>
    </source>
</evidence>
<dbReference type="Gene3D" id="2.40.30.170">
    <property type="match status" value="1"/>
</dbReference>
<gene>
    <name evidence="7" type="ORF">FHP08_06140</name>
</gene>
<evidence type="ECO:0000256" key="2">
    <source>
        <dbReference type="SAM" id="Coils"/>
    </source>
</evidence>
<dbReference type="OrthoDB" id="9806939at2"/>